<dbReference type="InterPro" id="IPR007353">
    <property type="entry name" value="DUF421"/>
</dbReference>
<dbReference type="EMBL" id="CP011307">
    <property type="protein sequence ID" value="ALP94235.1"/>
    <property type="molecule type" value="Genomic_DNA"/>
</dbReference>
<dbReference type="Proteomes" id="UP000064844">
    <property type="component" value="Chromosome"/>
</dbReference>
<name>A0A0S2W4I7_9FIRM</name>
<reference evidence="11" key="2">
    <citation type="submission" date="2015-04" db="EMBL/GenBank/DDBJ databases">
        <title>A butyrogenic pathway from the amino acid lysine in a human gut commensal.</title>
        <authorList>
            <person name="de Vos W.M."/>
            <person name="Bui N.T.P."/>
            <person name="Plugge C.M."/>
            <person name="Ritari J."/>
        </authorList>
    </citation>
    <scope>NUCLEOTIDE SEQUENCE [LARGE SCALE GENOMIC DNA]</scope>
    <source>
        <strain evidence="11">AF211</strain>
    </source>
</reference>
<keyword evidence="11" id="KW-1185">Reference proteome</keyword>
<keyword evidence="5 7" id="KW-1133">Transmembrane helix</keyword>
<dbReference type="PATRIC" id="fig|1297617.4.peg.1901"/>
<reference evidence="10 12" key="3">
    <citation type="submission" date="2018-04" db="EMBL/GenBank/DDBJ databases">
        <title>Genomic Encyclopedia of Type Strains, Phase IV (KMG-IV): sequencing the most valuable type-strain genomes for metagenomic binning, comparative biology and taxonomic classification.</title>
        <authorList>
            <person name="Goeker M."/>
        </authorList>
    </citation>
    <scope>NUCLEOTIDE SEQUENCE [LARGE SCALE GENOMIC DNA]</scope>
    <source>
        <strain evidence="10 12">DSM 26588</strain>
    </source>
</reference>
<accession>A0A0S2W4I7</accession>
<dbReference type="AlphaFoldDB" id="A0A0S2W4I7"/>
<feature type="transmembrane region" description="Helical" evidence="7">
    <location>
        <begin position="6"/>
        <end position="23"/>
    </location>
</feature>
<evidence type="ECO:0000313" key="9">
    <source>
        <dbReference type="EMBL" id="ALP94235.1"/>
    </source>
</evidence>
<dbReference type="InterPro" id="IPR023090">
    <property type="entry name" value="UPF0702_alpha/beta_dom_sf"/>
</dbReference>
<feature type="domain" description="YetF C-terminal" evidence="8">
    <location>
        <begin position="79"/>
        <end position="211"/>
    </location>
</feature>
<evidence type="ECO:0000256" key="3">
    <source>
        <dbReference type="ARBA" id="ARBA00022475"/>
    </source>
</evidence>
<evidence type="ECO:0000313" key="10">
    <source>
        <dbReference type="EMBL" id="PVY58604.1"/>
    </source>
</evidence>
<comment type="similarity">
    <text evidence="2">Belongs to the UPF0702 family.</text>
</comment>
<dbReference type="Gene3D" id="3.30.240.20">
    <property type="entry name" value="bsu07140 like domains"/>
    <property type="match status" value="2"/>
</dbReference>
<dbReference type="KEGG" id="ibu:IB211_01844"/>
<gene>
    <name evidence="10" type="ORF">C7373_104202</name>
    <name evidence="9" type="ORF">IB211_01844</name>
</gene>
<evidence type="ECO:0000256" key="1">
    <source>
        <dbReference type="ARBA" id="ARBA00004651"/>
    </source>
</evidence>
<feature type="transmembrane region" description="Helical" evidence="7">
    <location>
        <begin position="56"/>
        <end position="76"/>
    </location>
</feature>
<proteinExistence type="inferred from homology"/>
<dbReference type="RefSeq" id="WP_058117823.1">
    <property type="nucleotide sequence ID" value="NZ_CAMREZ010000012.1"/>
</dbReference>
<dbReference type="PANTHER" id="PTHR34582:SF6">
    <property type="entry name" value="UPF0702 TRANSMEMBRANE PROTEIN YCAP"/>
    <property type="match status" value="1"/>
</dbReference>
<dbReference type="EMBL" id="QEKK01000004">
    <property type="protein sequence ID" value="PVY58604.1"/>
    <property type="molecule type" value="Genomic_DNA"/>
</dbReference>
<sequence>MIIAFLRTIILYLLIIAGIRLMGKRQVGELEPSELVLDLIIADLAAVPMQDFGIPLLSGIIPILTLLSVTMVLSVLTMKSVKFRAIVCGRPSIIVENGRLNQQEMRRNRFTVDELNEELRVQGITDLSTVKYAILETNGRVSVIPYANQRPVTAEQMNLFPDDVGLPLVIINDGRLLEHNLKLRGFNEGWLNKRLEEHGVRAVRDVFLLSVDEQNRVYFVPKEVGVK</sequence>
<keyword evidence="3" id="KW-1003">Cell membrane</keyword>
<comment type="subcellular location">
    <subcellularLocation>
        <location evidence="1">Cell membrane</location>
        <topology evidence="1">Multi-pass membrane protein</topology>
    </subcellularLocation>
</comment>
<evidence type="ECO:0000256" key="5">
    <source>
        <dbReference type="ARBA" id="ARBA00022989"/>
    </source>
</evidence>
<evidence type="ECO:0000256" key="6">
    <source>
        <dbReference type="ARBA" id="ARBA00023136"/>
    </source>
</evidence>
<dbReference type="GO" id="GO:0005886">
    <property type="term" value="C:plasma membrane"/>
    <property type="evidence" value="ECO:0007669"/>
    <property type="project" value="UniProtKB-SubCell"/>
</dbReference>
<evidence type="ECO:0000256" key="7">
    <source>
        <dbReference type="SAM" id="Phobius"/>
    </source>
</evidence>
<dbReference type="STRING" id="1297617.IB211_01844"/>
<keyword evidence="6 7" id="KW-0472">Membrane</keyword>
<dbReference type="Pfam" id="PF04239">
    <property type="entry name" value="DUF421"/>
    <property type="match status" value="1"/>
</dbReference>
<organism evidence="9 11">
    <name type="scientific">Intestinimonas butyriciproducens</name>
    <dbReference type="NCBI Taxonomy" id="1297617"/>
    <lineage>
        <taxon>Bacteria</taxon>
        <taxon>Bacillati</taxon>
        <taxon>Bacillota</taxon>
        <taxon>Clostridia</taxon>
        <taxon>Eubacteriales</taxon>
        <taxon>Intestinimonas</taxon>
    </lineage>
</organism>
<protein>
    <submittedName>
        <fullName evidence="10">Uncharacterized membrane protein YcaP (DUF421 family)</fullName>
    </submittedName>
</protein>
<dbReference type="PANTHER" id="PTHR34582">
    <property type="entry name" value="UPF0702 TRANSMEMBRANE PROTEIN YCAP"/>
    <property type="match status" value="1"/>
</dbReference>
<dbReference type="Proteomes" id="UP000245778">
    <property type="component" value="Unassembled WGS sequence"/>
</dbReference>
<dbReference type="OrthoDB" id="1682423at2"/>
<evidence type="ECO:0000256" key="2">
    <source>
        <dbReference type="ARBA" id="ARBA00006448"/>
    </source>
</evidence>
<evidence type="ECO:0000259" key="8">
    <source>
        <dbReference type="Pfam" id="PF04239"/>
    </source>
</evidence>
<dbReference type="eggNOG" id="COG2323">
    <property type="taxonomic scope" value="Bacteria"/>
</dbReference>
<evidence type="ECO:0000256" key="4">
    <source>
        <dbReference type="ARBA" id="ARBA00022692"/>
    </source>
</evidence>
<evidence type="ECO:0000313" key="12">
    <source>
        <dbReference type="Proteomes" id="UP000245778"/>
    </source>
</evidence>
<dbReference type="GeneID" id="93228947"/>
<reference evidence="9 11" key="1">
    <citation type="journal article" date="2015" name="Nat. Commun.">
        <title>Production of butyrate from lysine and the Amadori product fructoselysine by a human gut commensal.</title>
        <authorList>
            <person name="Bui T.P."/>
            <person name="Ritari J."/>
            <person name="Boeren S."/>
            <person name="de Waard P."/>
            <person name="Plugge C.M."/>
            <person name="de Vos W.M."/>
        </authorList>
    </citation>
    <scope>NUCLEOTIDE SEQUENCE [LARGE SCALE GENOMIC DNA]</scope>
    <source>
        <strain evidence="9 11">AF211</strain>
    </source>
</reference>
<keyword evidence="4 7" id="KW-0812">Transmembrane</keyword>
<evidence type="ECO:0000313" key="11">
    <source>
        <dbReference type="Proteomes" id="UP000064844"/>
    </source>
</evidence>